<dbReference type="PANTHER" id="PTHR31679">
    <property type="entry name" value="PEROXISOMAL MEMBRANE PROTEIN PEX30-RELATED"/>
    <property type="match status" value="1"/>
</dbReference>
<feature type="compositionally biased region" description="Acidic residues" evidence="5">
    <location>
        <begin position="1468"/>
        <end position="1477"/>
    </location>
</feature>
<keyword evidence="4" id="KW-0472">Membrane</keyword>
<feature type="region of interest" description="Disordered" evidence="5">
    <location>
        <begin position="436"/>
        <end position="502"/>
    </location>
</feature>
<dbReference type="SMART" id="SM00693">
    <property type="entry name" value="DysFN"/>
    <property type="match status" value="1"/>
</dbReference>
<reference evidence="7 8" key="1">
    <citation type="submission" date="2023-10" db="EMBL/GenBank/DDBJ databases">
        <authorList>
            <person name="Maclean D."/>
            <person name="Macfadyen A."/>
        </authorList>
    </citation>
    <scope>NUCLEOTIDE SEQUENCE [LARGE SCALE GENOMIC DNA]</scope>
</reference>
<feature type="compositionally biased region" description="Low complexity" evidence="5">
    <location>
        <begin position="980"/>
        <end position="994"/>
    </location>
</feature>
<sequence length="1477" mass="155350">MASENGDVWPRWPSVYENPLPLVDVQCKLNVDALFELLYAPGSEYVAKSQELRGNRDYVETAWVSDMGEVVDAELLPPAQRGKAAHRDVQTYEGRLRKTSCSSFGMGMKFKTEEVQRCVTGQKGKFFEVEVCVATTATYGDKFRGVCRHRLQAEGPHTSTWKAEFALVYTQSVNGFLKRAIEKGCASGLAKNFATLVEILGTFTEVQTAQAKVPLEASMAPESTAAVLPSSGVLLGGMLNASFVQIFEPLAASAGWSGGRGHLTSGSLLASGMALAMLLLVLEGTLDAGRLVLGMFKVTPVQISAPTNLVTIVISLALIKLAQVAIQYAAMALSRGAALMRRRRGARRSGRGAAGDADAEVPMKGTRFDGFDAALENASADIASAEHNLRQAMQSANIAASPQSAARQQLRSSVKGFQKLMTDTWTAGRRAVATGALSPERAVSPPPARPQSSPVPDVDSGDDVLSDDASPDGHARARRRGARRRARSKSPMNEAGGDSTVQGAQRAVELSTLGPHTLSFSSQTSSQLAAEERGVVEAEVFENERFLPFRGWGHEWPGHLLPTDRVGHWSLRGDRPSGAESMDFHRVAPTLPKGWQWLDEDWHIDMTGHEDACVDNEGWCYAVDFNWLRHPPAPGSGRFRRVRDYVRRRRWVRTGIRSEDVGVPGSAVQQLVSMSTSPPPLLPLAELLGDSADVSAFKAVSGLRQHPDGTATEASISARASGSGDHSQAAGFANLDFASGQSGSLQPTPRLMYSTSRGLSLQESGVQLSDSVATVHLSVAESSDRPVQVCIAGRHQHTGQPERSSSLAAERQLAAGRTTESPGHVTHAARESGRSPLPAPTVASTSTTAQDSQSPRAQGAPERSDLLGTGGAAGAAPWSGADIALAEKQCTTRSPPTEAALSEHDKATAALHSSAEEAHQAALAIAASLQSSLQASDHTAGSISPQALLSSEVGPPEVRAVEQQVHASLEPSPTAGGHAGSLAAPSLAAPSGASVGQGRAQDRMTDEATSLMQPPHAPMAPAAAVALPSDAFLPSEELSAARADSSAGQAEELVSASHGKEAHCSWAPGLARALAPEPLTTTVRASSGQLGTGNTAAAQTSGSMVDKHADGVTLGGPQKTKSAEQGALQEAATAVPDLQEGSLQLLASGLESHRPPLKGLVVRKAPGERRPPSAAVSPTTSALRPRTAADQPSADASMSDQETLSPSAMSDSSDFGVRLQRGPSAGQAGPHAAHVDWNELGKRSSRLAALAGEGLRKGLRDMQQHAARQTTGKRELDGNGGQAANFEGHSDVEPPPKRPEAAQRDASSSTFLKSLKARGEQSLNAARSALSPEPSGPHDGHSERGGSSGRDEQPGLGPSVRGIFSDLKRTMERVGVSPLLQSASTLGRRESSSFLRESADQALAEGVLERQSQPQSPHSTQAVQVPAFERKPSLEDTCKSHSKTSSQQSTDHKDDNSIGMPEVLSADEWGDFEIEPA</sequence>
<evidence type="ECO:0000259" key="6">
    <source>
        <dbReference type="SMART" id="SM00693"/>
    </source>
</evidence>
<dbReference type="GO" id="GO:0005778">
    <property type="term" value="C:peroxisomal membrane"/>
    <property type="evidence" value="ECO:0007669"/>
    <property type="project" value="TreeGrafter"/>
</dbReference>
<proteinExistence type="predicted"/>
<evidence type="ECO:0000256" key="3">
    <source>
        <dbReference type="ARBA" id="ARBA00022989"/>
    </source>
</evidence>
<evidence type="ECO:0000313" key="8">
    <source>
        <dbReference type="Proteomes" id="UP001314263"/>
    </source>
</evidence>
<evidence type="ECO:0000256" key="2">
    <source>
        <dbReference type="ARBA" id="ARBA00022692"/>
    </source>
</evidence>
<dbReference type="InterPro" id="IPR052646">
    <property type="entry name" value="Peroxisomal_PEX28-32"/>
</dbReference>
<comment type="caution">
    <text evidence="7">The sequence shown here is derived from an EMBL/GenBank/DDBJ whole genome shotgun (WGS) entry which is preliminary data.</text>
</comment>
<feature type="compositionally biased region" description="Polar residues" evidence="5">
    <location>
        <begin position="1194"/>
        <end position="1213"/>
    </location>
</feature>
<feature type="compositionally biased region" description="Basic and acidic residues" evidence="5">
    <location>
        <begin position="1336"/>
        <end position="1353"/>
    </location>
</feature>
<dbReference type="InterPro" id="IPR031968">
    <property type="entry name" value="VASt"/>
</dbReference>
<feature type="region of interest" description="Disordered" evidence="5">
    <location>
        <begin position="970"/>
        <end position="1016"/>
    </location>
</feature>
<dbReference type="EMBL" id="CAUYUE010000001">
    <property type="protein sequence ID" value="CAK0736122.1"/>
    <property type="molecule type" value="Genomic_DNA"/>
</dbReference>
<feature type="compositionally biased region" description="Basic and acidic residues" evidence="5">
    <location>
        <begin position="1288"/>
        <end position="1303"/>
    </location>
</feature>
<evidence type="ECO:0000256" key="4">
    <source>
        <dbReference type="ARBA" id="ARBA00023136"/>
    </source>
</evidence>
<feature type="compositionally biased region" description="Low complexity" evidence="5">
    <location>
        <begin position="840"/>
        <end position="854"/>
    </location>
</feature>
<feature type="compositionally biased region" description="Polar residues" evidence="5">
    <location>
        <begin position="1084"/>
        <end position="1103"/>
    </location>
</feature>
<dbReference type="Pfam" id="PF16016">
    <property type="entry name" value="VASt"/>
    <property type="match status" value="1"/>
</dbReference>
<keyword evidence="3" id="KW-1133">Transmembrane helix</keyword>
<feature type="region of interest" description="Disordered" evidence="5">
    <location>
        <begin position="1084"/>
        <end position="1129"/>
    </location>
</feature>
<feature type="region of interest" description="Disordered" evidence="5">
    <location>
        <begin position="1161"/>
        <end position="1231"/>
    </location>
</feature>
<keyword evidence="2" id="KW-0812">Transmembrane</keyword>
<dbReference type="GO" id="GO:0012505">
    <property type="term" value="C:endomembrane system"/>
    <property type="evidence" value="ECO:0007669"/>
    <property type="project" value="UniProtKB-SubCell"/>
</dbReference>
<evidence type="ECO:0000256" key="1">
    <source>
        <dbReference type="ARBA" id="ARBA00004127"/>
    </source>
</evidence>
<dbReference type="InterPro" id="IPR010482">
    <property type="entry name" value="TECPR1-like_DysF"/>
</dbReference>
<feature type="compositionally biased region" description="Polar residues" evidence="5">
    <location>
        <begin position="1410"/>
        <end position="1423"/>
    </location>
</feature>
<dbReference type="Proteomes" id="UP001314263">
    <property type="component" value="Unassembled WGS sequence"/>
</dbReference>
<feature type="region of interest" description="Disordered" evidence="5">
    <location>
        <begin position="795"/>
        <end position="874"/>
    </location>
</feature>
<dbReference type="PANTHER" id="PTHR31679:SF2">
    <property type="entry name" value="PEROXISOMAL MEMBRANE PROTEIN PEX30-RELATED"/>
    <property type="match status" value="1"/>
</dbReference>
<dbReference type="GO" id="GO:0007031">
    <property type="term" value="P:peroxisome organization"/>
    <property type="evidence" value="ECO:0007669"/>
    <property type="project" value="TreeGrafter"/>
</dbReference>
<gene>
    <name evidence="7" type="ORF">CVIRNUC_000695</name>
</gene>
<evidence type="ECO:0000313" key="7">
    <source>
        <dbReference type="EMBL" id="CAK0736122.1"/>
    </source>
</evidence>
<feature type="compositionally biased region" description="Basic and acidic residues" evidence="5">
    <location>
        <begin position="1428"/>
        <end position="1439"/>
    </location>
</feature>
<feature type="region of interest" description="Disordered" evidence="5">
    <location>
        <begin position="890"/>
        <end position="915"/>
    </location>
</feature>
<comment type="subcellular location">
    <subcellularLocation>
        <location evidence="1">Endomembrane system</location>
        <topology evidence="1">Multi-pass membrane protein</topology>
    </subcellularLocation>
</comment>
<feature type="compositionally biased region" description="Acidic residues" evidence="5">
    <location>
        <begin position="459"/>
        <end position="470"/>
    </location>
</feature>
<dbReference type="Pfam" id="PF06398">
    <property type="entry name" value="Pex24p"/>
    <property type="match status" value="1"/>
</dbReference>
<feature type="compositionally biased region" description="Polar residues" evidence="5">
    <location>
        <begin position="798"/>
        <end position="807"/>
    </location>
</feature>
<keyword evidence="8" id="KW-1185">Reference proteome</keyword>
<accession>A0AAV1HR12</accession>
<evidence type="ECO:0000256" key="5">
    <source>
        <dbReference type="SAM" id="MobiDB-lite"/>
    </source>
</evidence>
<name>A0AAV1HR12_9CHLO</name>
<protein>
    <recommendedName>
        <fullName evidence="6">Peroxin/Ferlin domain-containing protein</fullName>
    </recommendedName>
</protein>
<organism evidence="7 8">
    <name type="scientific">Coccomyxa viridis</name>
    <dbReference type="NCBI Taxonomy" id="1274662"/>
    <lineage>
        <taxon>Eukaryota</taxon>
        <taxon>Viridiplantae</taxon>
        <taxon>Chlorophyta</taxon>
        <taxon>core chlorophytes</taxon>
        <taxon>Trebouxiophyceae</taxon>
        <taxon>Trebouxiophyceae incertae sedis</taxon>
        <taxon>Coccomyxaceae</taxon>
        <taxon>Coccomyxa</taxon>
    </lineage>
</organism>
<feature type="compositionally biased region" description="Basic residues" evidence="5">
    <location>
        <begin position="476"/>
        <end position="488"/>
    </location>
</feature>
<dbReference type="InterPro" id="IPR006614">
    <property type="entry name" value="Peroxin/Ferlin"/>
</dbReference>
<feature type="domain" description="Peroxin/Ferlin" evidence="6">
    <location>
        <begin position="533"/>
        <end position="605"/>
    </location>
</feature>
<feature type="region of interest" description="Disordered" evidence="5">
    <location>
        <begin position="1259"/>
        <end position="1477"/>
    </location>
</feature>